<gene>
    <name evidence="1" type="ORF">GPUH_LOCUS12193</name>
</gene>
<evidence type="ECO:0000313" key="1">
    <source>
        <dbReference type="EMBL" id="VDN20028.1"/>
    </source>
</evidence>
<dbReference type="EMBL" id="UYRT01079117">
    <property type="protein sequence ID" value="VDN20028.1"/>
    <property type="molecule type" value="Genomic_DNA"/>
</dbReference>
<accession>A0A183DU02</accession>
<reference evidence="3" key="1">
    <citation type="submission" date="2016-06" db="UniProtKB">
        <authorList>
            <consortium name="WormBaseParasite"/>
        </authorList>
    </citation>
    <scope>IDENTIFICATION</scope>
</reference>
<dbReference type="WBParaSite" id="GPUH_0001220701-mRNA-1">
    <property type="protein sequence ID" value="GPUH_0001220701-mRNA-1"/>
    <property type="gene ID" value="GPUH_0001220701"/>
</dbReference>
<reference evidence="1 2" key="2">
    <citation type="submission" date="2018-11" db="EMBL/GenBank/DDBJ databases">
        <authorList>
            <consortium name="Pathogen Informatics"/>
        </authorList>
    </citation>
    <scope>NUCLEOTIDE SEQUENCE [LARGE SCALE GENOMIC DNA]</scope>
</reference>
<evidence type="ECO:0000313" key="3">
    <source>
        <dbReference type="WBParaSite" id="GPUH_0001220701-mRNA-1"/>
    </source>
</evidence>
<organism evidence="3">
    <name type="scientific">Gongylonema pulchrum</name>
    <dbReference type="NCBI Taxonomy" id="637853"/>
    <lineage>
        <taxon>Eukaryota</taxon>
        <taxon>Metazoa</taxon>
        <taxon>Ecdysozoa</taxon>
        <taxon>Nematoda</taxon>
        <taxon>Chromadorea</taxon>
        <taxon>Rhabditida</taxon>
        <taxon>Spirurina</taxon>
        <taxon>Spiruromorpha</taxon>
        <taxon>Spiruroidea</taxon>
        <taxon>Gongylonematidae</taxon>
        <taxon>Gongylonema</taxon>
    </lineage>
</organism>
<protein>
    <submittedName>
        <fullName evidence="3">Dirigent protein</fullName>
    </submittedName>
</protein>
<name>A0A183DU02_9BILA</name>
<dbReference type="OrthoDB" id="248495at2759"/>
<keyword evidence="2" id="KW-1185">Reference proteome</keyword>
<dbReference type="Proteomes" id="UP000271098">
    <property type="component" value="Unassembled WGS sequence"/>
</dbReference>
<dbReference type="AlphaFoldDB" id="A0A183DU02"/>
<sequence length="167" mass="18380">MANHSNDDLGNNVMEGDLQRLALGQLTGIGPNQEAPVIRIASQEPVTLFPNNQPRVTQNANSNSGFLVYQGNEVFNETNSLVPHSFADGLAHVAFVQNSWAPTKWKDARITNIPRTRARALAGFTVFAENEAVNRRTQEKPRALLLVADKVNSAEELLVEKRSNCCI</sequence>
<evidence type="ECO:0000313" key="2">
    <source>
        <dbReference type="Proteomes" id="UP000271098"/>
    </source>
</evidence>
<proteinExistence type="predicted"/>